<proteinExistence type="predicted"/>
<evidence type="ECO:0000256" key="1">
    <source>
        <dbReference type="ARBA" id="ARBA00022723"/>
    </source>
</evidence>
<protein>
    <submittedName>
        <fullName evidence="5">Icc-related predicted phosphoesterase</fullName>
    </submittedName>
</protein>
<feature type="region of interest" description="Disordered" evidence="3">
    <location>
        <begin position="231"/>
        <end position="274"/>
    </location>
</feature>
<keyword evidence="1" id="KW-0479">Metal-binding</keyword>
<name>A0A318JUF2_9NOCA</name>
<comment type="caution">
    <text evidence="5">The sequence shown here is derived from an EMBL/GenBank/DDBJ whole genome shotgun (WGS) entry which is preliminary data.</text>
</comment>
<dbReference type="GO" id="GO:0008758">
    <property type="term" value="F:UDP-2,3-diacylglucosamine hydrolase activity"/>
    <property type="evidence" value="ECO:0007669"/>
    <property type="project" value="TreeGrafter"/>
</dbReference>
<dbReference type="InterPro" id="IPR051158">
    <property type="entry name" value="Metallophosphoesterase_sf"/>
</dbReference>
<dbReference type="InterPro" id="IPR029052">
    <property type="entry name" value="Metallo-depent_PP-like"/>
</dbReference>
<dbReference type="EMBL" id="QJKF01000016">
    <property type="protein sequence ID" value="PXX57802.1"/>
    <property type="molecule type" value="Genomic_DNA"/>
</dbReference>
<dbReference type="GO" id="GO:0009245">
    <property type="term" value="P:lipid A biosynthetic process"/>
    <property type="evidence" value="ECO:0007669"/>
    <property type="project" value="TreeGrafter"/>
</dbReference>
<keyword evidence="2" id="KW-0378">Hydrolase</keyword>
<accession>A0A318JUF2</accession>
<dbReference type="Pfam" id="PF00149">
    <property type="entry name" value="Metallophos"/>
    <property type="match status" value="1"/>
</dbReference>
<organism evidence="5 6">
    <name type="scientific">Nocardia tenerifensis</name>
    <dbReference type="NCBI Taxonomy" id="228006"/>
    <lineage>
        <taxon>Bacteria</taxon>
        <taxon>Bacillati</taxon>
        <taxon>Actinomycetota</taxon>
        <taxon>Actinomycetes</taxon>
        <taxon>Mycobacteriales</taxon>
        <taxon>Nocardiaceae</taxon>
        <taxon>Nocardia</taxon>
    </lineage>
</organism>
<feature type="domain" description="Calcineurin-like phosphoesterase" evidence="4">
    <location>
        <begin position="16"/>
        <end position="219"/>
    </location>
</feature>
<dbReference type="GO" id="GO:0016020">
    <property type="term" value="C:membrane"/>
    <property type="evidence" value="ECO:0007669"/>
    <property type="project" value="GOC"/>
</dbReference>
<dbReference type="PANTHER" id="PTHR31302">
    <property type="entry name" value="TRANSMEMBRANE PROTEIN WITH METALLOPHOSPHOESTERASE DOMAIN-RELATED"/>
    <property type="match status" value="1"/>
</dbReference>
<dbReference type="Gene3D" id="3.60.21.10">
    <property type="match status" value="1"/>
</dbReference>
<evidence type="ECO:0000313" key="5">
    <source>
        <dbReference type="EMBL" id="PXX57802.1"/>
    </source>
</evidence>
<dbReference type="GO" id="GO:0046872">
    <property type="term" value="F:metal ion binding"/>
    <property type="evidence" value="ECO:0007669"/>
    <property type="project" value="UniProtKB-KW"/>
</dbReference>
<sequence>MWLSDAMPAESAPRSIRIAAVADTHLRPAVAGRFRPDFLRLAEHADVLLLAGDLTEGGTLADADLLRAEIADLPVPVVAVLGNHDHDRRLGFRISAQLSGIGVHMLEGTAVTLELNGIRLGVAGVMGGSGGFPGYPGTPDEGTEEHRTRMRRGPLDAELLRQSLDTLDTDVRVALMHFSPVIDTLAGEPPRIYPGLGCHALGEAVDAGRAALAVHGHAHGVPNSVAPQAESLPAMSHTRSSVARMPSTPSPRHKRGRPEPTPHAGSQGGAAAHL</sequence>
<reference evidence="5 6" key="1">
    <citation type="submission" date="2018-05" db="EMBL/GenBank/DDBJ databases">
        <title>Genomic Encyclopedia of Type Strains, Phase IV (KMG-IV): sequencing the most valuable type-strain genomes for metagenomic binning, comparative biology and taxonomic classification.</title>
        <authorList>
            <person name="Goeker M."/>
        </authorList>
    </citation>
    <scope>NUCLEOTIDE SEQUENCE [LARGE SCALE GENOMIC DNA]</scope>
    <source>
        <strain evidence="5 6">DSM 44704</strain>
    </source>
</reference>
<evidence type="ECO:0000313" key="6">
    <source>
        <dbReference type="Proteomes" id="UP000247569"/>
    </source>
</evidence>
<keyword evidence="6" id="KW-1185">Reference proteome</keyword>
<gene>
    <name evidence="5" type="ORF">DFR70_11632</name>
</gene>
<dbReference type="Proteomes" id="UP000247569">
    <property type="component" value="Unassembled WGS sequence"/>
</dbReference>
<dbReference type="AlphaFoldDB" id="A0A318JUF2"/>
<dbReference type="SUPFAM" id="SSF56300">
    <property type="entry name" value="Metallo-dependent phosphatases"/>
    <property type="match status" value="1"/>
</dbReference>
<evidence type="ECO:0000256" key="2">
    <source>
        <dbReference type="ARBA" id="ARBA00022801"/>
    </source>
</evidence>
<evidence type="ECO:0000259" key="4">
    <source>
        <dbReference type="Pfam" id="PF00149"/>
    </source>
</evidence>
<dbReference type="PANTHER" id="PTHR31302:SF31">
    <property type="entry name" value="PHOSPHODIESTERASE YAEI"/>
    <property type="match status" value="1"/>
</dbReference>
<dbReference type="InterPro" id="IPR004843">
    <property type="entry name" value="Calcineurin-like_PHP"/>
</dbReference>
<evidence type="ECO:0000256" key="3">
    <source>
        <dbReference type="SAM" id="MobiDB-lite"/>
    </source>
</evidence>